<organism evidence="2 3">
    <name type="scientific">Clytia hemisphaerica</name>
    <dbReference type="NCBI Taxonomy" id="252671"/>
    <lineage>
        <taxon>Eukaryota</taxon>
        <taxon>Metazoa</taxon>
        <taxon>Cnidaria</taxon>
        <taxon>Hydrozoa</taxon>
        <taxon>Hydroidolina</taxon>
        <taxon>Leptothecata</taxon>
        <taxon>Obeliida</taxon>
        <taxon>Clytiidae</taxon>
        <taxon>Clytia</taxon>
    </lineage>
</organism>
<feature type="domain" description="YqaJ viral recombinase" evidence="1">
    <location>
        <begin position="96"/>
        <end position="211"/>
    </location>
</feature>
<dbReference type="CDD" id="cd22343">
    <property type="entry name" value="PDDEXK_lambda_exonuclease-like"/>
    <property type="match status" value="1"/>
</dbReference>
<keyword evidence="3" id="KW-1185">Reference proteome</keyword>
<dbReference type="Pfam" id="PF09588">
    <property type="entry name" value="YqaJ"/>
    <property type="match status" value="1"/>
</dbReference>
<proteinExistence type="predicted"/>
<dbReference type="Proteomes" id="UP000594262">
    <property type="component" value="Unplaced"/>
</dbReference>
<reference evidence="2" key="1">
    <citation type="submission" date="2021-01" db="UniProtKB">
        <authorList>
            <consortium name="EnsemblMetazoa"/>
        </authorList>
    </citation>
    <scope>IDENTIFICATION</scope>
</reference>
<dbReference type="GO" id="GO:0006281">
    <property type="term" value="P:DNA repair"/>
    <property type="evidence" value="ECO:0007669"/>
    <property type="project" value="UniProtKB-ARBA"/>
</dbReference>
<evidence type="ECO:0000313" key="2">
    <source>
        <dbReference type="EnsemblMetazoa" id="CLYHEMP015780.1"/>
    </source>
</evidence>
<evidence type="ECO:0000259" key="1">
    <source>
        <dbReference type="Pfam" id="PF09588"/>
    </source>
</evidence>
<dbReference type="SUPFAM" id="SSF52980">
    <property type="entry name" value="Restriction endonuclease-like"/>
    <property type="match status" value="1"/>
</dbReference>
<dbReference type="AlphaFoldDB" id="A0A7M5X1Y6"/>
<sequence>MEEKDSFFKNIAETGQSIAILRLIPPYNDKCISVKSKIKRVLFNKFYDKKYNDENNFKYHKLIQESVTKYISLSITEEDVNLIEQHTREQAKSNLWFEARAGVITASKFRQACHSDVSQPSKSLIMQICYPQIEMHKFTSNATTYGCDNEKVALSYLEVYLNHEHRDAKITESGLIRSSEFPFLGASPDGLLLDCSCCKESYVIEIKCPIKCKEKSPTDLAKTDTK</sequence>
<dbReference type="InterPro" id="IPR019080">
    <property type="entry name" value="YqaJ_viral_recombinase"/>
</dbReference>
<dbReference type="InterPro" id="IPR011335">
    <property type="entry name" value="Restrct_endonuc-II-like"/>
</dbReference>
<dbReference type="EnsemblMetazoa" id="CLYHEMT015780.1">
    <property type="protein sequence ID" value="CLYHEMP015780.1"/>
    <property type="gene ID" value="CLYHEMG015780"/>
</dbReference>
<dbReference type="PANTHER" id="PTHR47526">
    <property type="entry name" value="ATP-DEPENDENT DNA HELICASE"/>
    <property type="match status" value="1"/>
</dbReference>
<dbReference type="PANTHER" id="PTHR47526:SF4">
    <property type="entry name" value="SWIM-TYPE DOMAIN-CONTAINING PROTEIN"/>
    <property type="match status" value="1"/>
</dbReference>
<dbReference type="InterPro" id="IPR011604">
    <property type="entry name" value="PDDEXK-like_dom_sf"/>
</dbReference>
<protein>
    <recommendedName>
        <fullName evidence="1">YqaJ viral recombinase domain-containing protein</fullName>
    </recommendedName>
</protein>
<name>A0A7M5X1Y6_9CNID</name>
<evidence type="ECO:0000313" key="3">
    <source>
        <dbReference type="Proteomes" id="UP000594262"/>
    </source>
</evidence>
<dbReference type="Gene3D" id="3.90.320.10">
    <property type="match status" value="1"/>
</dbReference>
<dbReference type="OrthoDB" id="5984047at2759"/>
<accession>A0A7M5X1Y6</accession>